<dbReference type="PANTHER" id="PTHR43156:SF2">
    <property type="entry name" value="STAGE II SPORULATION PROTEIN E"/>
    <property type="match status" value="1"/>
</dbReference>
<reference evidence="4 5" key="2">
    <citation type="submission" date="2020-05" db="EMBL/GenBank/DDBJ databases">
        <title>Draft genome sequence of Desulfovibrio sp. strainFSS-1.</title>
        <authorList>
            <person name="Shimoshige H."/>
            <person name="Kobayashi H."/>
            <person name="Maekawa T."/>
        </authorList>
    </citation>
    <scope>NUCLEOTIDE SEQUENCE [LARGE SCALE GENOMIC DNA]</scope>
    <source>
        <strain evidence="4 5">SIID29052-01</strain>
    </source>
</reference>
<comment type="caution">
    <text evidence="4">The sequence shown here is derived from an EMBL/GenBank/DDBJ whole genome shotgun (WGS) entry which is preliminary data.</text>
</comment>
<protein>
    <submittedName>
        <fullName evidence="4">Transcriptional regulatory protein WalR</fullName>
    </submittedName>
</protein>
<dbReference type="SUPFAM" id="SSF52172">
    <property type="entry name" value="CheY-like"/>
    <property type="match status" value="1"/>
</dbReference>
<evidence type="ECO:0000256" key="2">
    <source>
        <dbReference type="PROSITE-ProRule" id="PRU00169"/>
    </source>
</evidence>
<dbReference type="RefSeq" id="WP_173081711.1">
    <property type="nucleotide sequence ID" value="NZ_BLTE01000003.1"/>
</dbReference>
<dbReference type="Gene3D" id="3.40.50.2300">
    <property type="match status" value="1"/>
</dbReference>
<dbReference type="GO" id="GO:0016791">
    <property type="term" value="F:phosphatase activity"/>
    <property type="evidence" value="ECO:0007669"/>
    <property type="project" value="TreeGrafter"/>
</dbReference>
<name>A0A6V8LQ01_9BACT</name>
<dbReference type="InterPro" id="IPR001789">
    <property type="entry name" value="Sig_transdc_resp-reg_receiver"/>
</dbReference>
<accession>A0A6V8LQ01</accession>
<feature type="modified residue" description="4-aspartylphosphate" evidence="2">
    <location>
        <position position="56"/>
    </location>
</feature>
<dbReference type="SMART" id="SM00448">
    <property type="entry name" value="REC"/>
    <property type="match status" value="1"/>
</dbReference>
<dbReference type="Gene3D" id="3.30.565.10">
    <property type="entry name" value="Histidine kinase-like ATPase, C-terminal domain"/>
    <property type="match status" value="1"/>
</dbReference>
<keyword evidence="5" id="KW-1185">Reference proteome</keyword>
<dbReference type="InterPro" id="IPR003594">
    <property type="entry name" value="HATPase_dom"/>
</dbReference>
<reference evidence="4 5" key="1">
    <citation type="submission" date="2020-04" db="EMBL/GenBank/DDBJ databases">
        <authorList>
            <consortium name="Desulfovibrio sp. FSS-1 genome sequencing consortium"/>
            <person name="Shimoshige H."/>
            <person name="Kobayashi H."/>
            <person name="Maekawa T."/>
        </authorList>
    </citation>
    <scope>NUCLEOTIDE SEQUENCE [LARGE SCALE GENOMIC DNA]</scope>
    <source>
        <strain evidence="4 5">SIID29052-01</strain>
    </source>
</reference>
<dbReference type="AlphaFoldDB" id="A0A6V8LQ01"/>
<keyword evidence="2" id="KW-0597">Phosphoprotein</keyword>
<dbReference type="Gene3D" id="3.60.40.10">
    <property type="entry name" value="PPM-type phosphatase domain"/>
    <property type="match status" value="1"/>
</dbReference>
<dbReference type="Pfam" id="PF13581">
    <property type="entry name" value="HATPase_c_2"/>
    <property type="match status" value="1"/>
</dbReference>
<dbReference type="PROSITE" id="PS50110">
    <property type="entry name" value="RESPONSE_REGULATORY"/>
    <property type="match status" value="1"/>
</dbReference>
<dbReference type="InterPro" id="IPR001932">
    <property type="entry name" value="PPM-type_phosphatase-like_dom"/>
</dbReference>
<evidence type="ECO:0000256" key="1">
    <source>
        <dbReference type="ARBA" id="ARBA00022801"/>
    </source>
</evidence>
<evidence type="ECO:0000313" key="4">
    <source>
        <dbReference type="EMBL" id="GFK93050.1"/>
    </source>
</evidence>
<feature type="domain" description="Response regulatory" evidence="3">
    <location>
        <begin position="8"/>
        <end position="123"/>
    </location>
</feature>
<dbReference type="Proteomes" id="UP000494245">
    <property type="component" value="Unassembled WGS sequence"/>
</dbReference>
<dbReference type="GO" id="GO:0000160">
    <property type="term" value="P:phosphorelay signal transduction system"/>
    <property type="evidence" value="ECO:0007669"/>
    <property type="project" value="InterPro"/>
</dbReference>
<dbReference type="Pfam" id="PF00072">
    <property type="entry name" value="Response_reg"/>
    <property type="match status" value="1"/>
</dbReference>
<dbReference type="Pfam" id="PF07228">
    <property type="entry name" value="SpoIIE"/>
    <property type="match status" value="1"/>
</dbReference>
<dbReference type="CDD" id="cd16936">
    <property type="entry name" value="HATPase_RsbW-like"/>
    <property type="match status" value="1"/>
</dbReference>
<evidence type="ECO:0000313" key="5">
    <source>
        <dbReference type="Proteomes" id="UP000494245"/>
    </source>
</evidence>
<dbReference type="EMBL" id="BLTE01000003">
    <property type="protein sequence ID" value="GFK93050.1"/>
    <property type="molecule type" value="Genomic_DNA"/>
</dbReference>
<proteinExistence type="predicted"/>
<dbReference type="InterPro" id="IPR052016">
    <property type="entry name" value="Bact_Sigma-Reg"/>
</dbReference>
<dbReference type="InterPro" id="IPR011006">
    <property type="entry name" value="CheY-like_superfamily"/>
</dbReference>
<dbReference type="SMART" id="SM00331">
    <property type="entry name" value="PP2C_SIG"/>
    <property type="match status" value="1"/>
</dbReference>
<dbReference type="PANTHER" id="PTHR43156">
    <property type="entry name" value="STAGE II SPORULATION PROTEIN E-RELATED"/>
    <property type="match status" value="1"/>
</dbReference>
<keyword evidence="1" id="KW-0378">Hydrolase</keyword>
<evidence type="ECO:0000259" key="3">
    <source>
        <dbReference type="PROSITE" id="PS50110"/>
    </source>
</evidence>
<organism evidence="4 5">
    <name type="scientific">Fundidesulfovibrio magnetotacticus</name>
    <dbReference type="NCBI Taxonomy" id="2730080"/>
    <lineage>
        <taxon>Bacteria</taxon>
        <taxon>Pseudomonadati</taxon>
        <taxon>Thermodesulfobacteriota</taxon>
        <taxon>Desulfovibrionia</taxon>
        <taxon>Desulfovibrionales</taxon>
        <taxon>Desulfovibrionaceae</taxon>
        <taxon>Fundidesulfovibrio</taxon>
    </lineage>
</organism>
<sequence length="515" mass="56882">MNAPGDIRVLVVDDSKTVLRLLTYILGERYRLHAAEDGQEAIEAHAAFKPDIIILDMNMPVKSGLEVMQHIRVTAQDHETQIIVLTAQDTKALKARAFAAGANDFLGKPFDREELLARVGAAAMQVNLTRRLRKAYDRISQEIDLVAGLQKRLLPDCAPLAGECSVECFYRPSGRASGDYYDYFTLPDGSLRVVMADVSGHGARAAFLMAVVRTLVRVSQTHYLSLAETFSLASHHLLSSIGQEPDFVTMAAADINPAEGTITYVNAGHCPPLLVSAGECRWLDPTGTVLGFFEQEFATRTLTFTKPAGLFLFTDGWYEWRTLEKEIFGLERFKELTEKLLAEERFNLGALLENLCGETAGPVFSDDVTGLWVQVGASDYRVFTAMSTPSASRGLAKDVVGAVAEHVEGDDVLHDLDIVLTEACANVTRHAYAGEKGPMEVRLRLFPGDRVEIEVADWGKGLDKAVTFENAAPEAECGRGMYIICKLTDRCEFTRKGRENILKIVKTIRKDLWKT</sequence>
<dbReference type="InterPro" id="IPR036457">
    <property type="entry name" value="PPM-type-like_dom_sf"/>
</dbReference>
<dbReference type="SUPFAM" id="SSF55874">
    <property type="entry name" value="ATPase domain of HSP90 chaperone/DNA topoisomerase II/histidine kinase"/>
    <property type="match status" value="1"/>
</dbReference>
<dbReference type="SUPFAM" id="SSF81606">
    <property type="entry name" value="PP2C-like"/>
    <property type="match status" value="1"/>
</dbReference>
<gene>
    <name evidence="4" type="primary">walR_1</name>
    <name evidence="4" type="ORF">NNJEOMEG_00879</name>
</gene>
<dbReference type="InterPro" id="IPR036890">
    <property type="entry name" value="HATPase_C_sf"/>
</dbReference>